<feature type="transmembrane region" description="Helical" evidence="2">
    <location>
        <begin position="327"/>
        <end position="348"/>
    </location>
</feature>
<gene>
    <name evidence="4" type="ORF">SAMN05192529_12637</name>
</gene>
<keyword evidence="2" id="KW-1133">Transmembrane helix</keyword>
<keyword evidence="2" id="KW-0812">Transmembrane</keyword>
<dbReference type="AlphaFoldDB" id="A0A1H4C179"/>
<keyword evidence="2" id="KW-0472">Membrane</keyword>
<dbReference type="InterPro" id="IPR025367">
    <property type="entry name" value="DUF4271"/>
</dbReference>
<accession>A0A1H4C179</accession>
<feature type="compositionally biased region" description="Polar residues" evidence="1">
    <location>
        <begin position="67"/>
        <end position="97"/>
    </location>
</feature>
<proteinExistence type="predicted"/>
<dbReference type="EMBL" id="FNQY01000026">
    <property type="protein sequence ID" value="SEA54099.1"/>
    <property type="molecule type" value="Genomic_DNA"/>
</dbReference>
<evidence type="ECO:0000256" key="2">
    <source>
        <dbReference type="SAM" id="Phobius"/>
    </source>
</evidence>
<keyword evidence="3" id="KW-0732">Signal</keyword>
<keyword evidence="5" id="KW-1185">Reference proteome</keyword>
<protein>
    <recommendedName>
        <fullName evidence="6">DUF4271 domain-containing protein</fullName>
    </recommendedName>
</protein>
<evidence type="ECO:0000313" key="5">
    <source>
        <dbReference type="Proteomes" id="UP000199041"/>
    </source>
</evidence>
<feature type="transmembrane region" description="Helical" evidence="2">
    <location>
        <begin position="290"/>
        <end position="315"/>
    </location>
</feature>
<organism evidence="4 5">
    <name type="scientific">Arachidicoccus rhizosphaerae</name>
    <dbReference type="NCBI Taxonomy" id="551991"/>
    <lineage>
        <taxon>Bacteria</taxon>
        <taxon>Pseudomonadati</taxon>
        <taxon>Bacteroidota</taxon>
        <taxon>Chitinophagia</taxon>
        <taxon>Chitinophagales</taxon>
        <taxon>Chitinophagaceae</taxon>
        <taxon>Arachidicoccus</taxon>
    </lineage>
</organism>
<name>A0A1H4C179_9BACT</name>
<feature type="transmembrane region" description="Helical" evidence="2">
    <location>
        <begin position="386"/>
        <end position="407"/>
    </location>
</feature>
<evidence type="ECO:0000313" key="4">
    <source>
        <dbReference type="EMBL" id="SEA54099.1"/>
    </source>
</evidence>
<feature type="region of interest" description="Disordered" evidence="1">
    <location>
        <begin position="24"/>
        <end position="129"/>
    </location>
</feature>
<dbReference type="STRING" id="551991.SAMN05192529_12637"/>
<reference evidence="4 5" key="1">
    <citation type="submission" date="2016-10" db="EMBL/GenBank/DDBJ databases">
        <authorList>
            <person name="de Groot N.N."/>
        </authorList>
    </citation>
    <scope>NUCLEOTIDE SEQUENCE [LARGE SCALE GENOMIC DNA]</scope>
    <source>
        <strain evidence="4 5">Vu-144</strain>
    </source>
</reference>
<evidence type="ECO:0000256" key="1">
    <source>
        <dbReference type="SAM" id="MobiDB-lite"/>
    </source>
</evidence>
<feature type="compositionally biased region" description="Low complexity" evidence="1">
    <location>
        <begin position="98"/>
        <end position="120"/>
    </location>
</feature>
<feature type="signal peptide" evidence="3">
    <location>
        <begin position="1"/>
        <end position="22"/>
    </location>
</feature>
<feature type="chain" id="PRO_5011445028" description="DUF4271 domain-containing protein" evidence="3">
    <location>
        <begin position="23"/>
        <end position="418"/>
    </location>
</feature>
<sequence>MQCMKHFWTLLIALCCTLTVMGQRTKSDSTPPQKSTGTRAGTKDTGGGGQIMAVPSAKATQKDSDRSLQSARSGQVDSGRKNTQATRRNAIDSNKTHSGQAAAAGSSNNNNQSGDSSGSALPELSPAEQAARQQEAAAALIRQQKDSVYKARRTEIRQQLYLYALNKKGNAADYTLYFPDYFYENSNNGSGNGALVNVHNYRNRDLLFYGFLGITLLLGLIKIIFPRYFNQVFWFFLHPNDRKNNATEQIQGQHILPSLLLNLFFVLTGGLFLTQILRPGIPGANFWPSWLLFSGLLTAVYLVKYLVILLSGWVFAAPAAATIYNQVVFSINKIIGLILLPATVLISYGTNATIGHVFTTILIIISILLIYRYIASFLLIKGKLKVSAFHFILYLCAVEIIPLLLVYKVLLTNIGRFV</sequence>
<dbReference type="Proteomes" id="UP000199041">
    <property type="component" value="Unassembled WGS sequence"/>
</dbReference>
<feature type="compositionally biased region" description="Polar residues" evidence="1">
    <location>
        <begin position="24"/>
        <end position="39"/>
    </location>
</feature>
<feature type="transmembrane region" description="Helical" evidence="2">
    <location>
        <begin position="259"/>
        <end position="278"/>
    </location>
</feature>
<evidence type="ECO:0000256" key="3">
    <source>
        <dbReference type="SAM" id="SignalP"/>
    </source>
</evidence>
<feature type="transmembrane region" description="Helical" evidence="2">
    <location>
        <begin position="206"/>
        <end position="225"/>
    </location>
</feature>
<feature type="transmembrane region" description="Helical" evidence="2">
    <location>
        <begin position="354"/>
        <end position="374"/>
    </location>
</feature>
<dbReference type="Pfam" id="PF14093">
    <property type="entry name" value="DUF4271"/>
    <property type="match status" value="1"/>
</dbReference>
<evidence type="ECO:0008006" key="6">
    <source>
        <dbReference type="Google" id="ProtNLM"/>
    </source>
</evidence>